<dbReference type="PRINTS" id="PR00080">
    <property type="entry name" value="SDRFAMILY"/>
</dbReference>
<evidence type="ECO:0000313" key="3">
    <source>
        <dbReference type="EMBL" id="MDF3843009.1"/>
    </source>
</evidence>
<organism evidence="3 4">
    <name type="scientific">Pseudomonas citronellolis</name>
    <dbReference type="NCBI Taxonomy" id="53408"/>
    <lineage>
        <taxon>Bacteria</taxon>
        <taxon>Pseudomonadati</taxon>
        <taxon>Pseudomonadota</taxon>
        <taxon>Gammaproteobacteria</taxon>
        <taxon>Pseudomonadales</taxon>
        <taxon>Pseudomonadaceae</taxon>
        <taxon>Pseudomonas</taxon>
    </lineage>
</organism>
<dbReference type="PRINTS" id="PR00081">
    <property type="entry name" value="GDHRDH"/>
</dbReference>
<dbReference type="PANTHER" id="PTHR24321:SF8">
    <property type="entry name" value="ESTRADIOL 17-BETA-DEHYDROGENASE 8-RELATED"/>
    <property type="match status" value="1"/>
</dbReference>
<dbReference type="PANTHER" id="PTHR24321">
    <property type="entry name" value="DEHYDROGENASES, SHORT CHAIN"/>
    <property type="match status" value="1"/>
</dbReference>
<dbReference type="FunFam" id="3.40.50.720:FF:000084">
    <property type="entry name" value="Short-chain dehydrogenase reductase"/>
    <property type="match status" value="1"/>
</dbReference>
<comment type="similarity">
    <text evidence="1">Belongs to the short-chain dehydrogenases/reductases (SDR) family.</text>
</comment>
<dbReference type="GO" id="GO:0016491">
    <property type="term" value="F:oxidoreductase activity"/>
    <property type="evidence" value="ECO:0007669"/>
    <property type="project" value="UniProtKB-KW"/>
</dbReference>
<dbReference type="CDD" id="cd05233">
    <property type="entry name" value="SDR_c"/>
    <property type="match status" value="1"/>
</dbReference>
<dbReference type="Proteomes" id="UP001220662">
    <property type="component" value="Unassembled WGS sequence"/>
</dbReference>
<dbReference type="Gene3D" id="3.40.50.720">
    <property type="entry name" value="NAD(P)-binding Rossmann-like Domain"/>
    <property type="match status" value="1"/>
</dbReference>
<reference evidence="3" key="1">
    <citation type="submission" date="2023-03" db="EMBL/GenBank/DDBJ databases">
        <title>Draft assemblies of triclosan tolerant bacteria isolated from returned activated sludge.</title>
        <authorList>
            <person name="Van Hamelsveld S."/>
        </authorList>
    </citation>
    <scope>NUCLEOTIDE SEQUENCE</scope>
    <source>
        <strain evidence="3">GW210015_S63</strain>
    </source>
</reference>
<comment type="caution">
    <text evidence="3">The sequence shown here is derived from an EMBL/GenBank/DDBJ whole genome shotgun (WGS) entry which is preliminary data.</text>
</comment>
<dbReference type="EMBL" id="JARJLR010000246">
    <property type="protein sequence ID" value="MDF3843009.1"/>
    <property type="molecule type" value="Genomic_DNA"/>
</dbReference>
<gene>
    <name evidence="3" type="ORF">P3W55_14955</name>
</gene>
<dbReference type="InterPro" id="IPR036291">
    <property type="entry name" value="NAD(P)-bd_dom_sf"/>
</dbReference>
<dbReference type="RefSeq" id="WP_276214863.1">
    <property type="nucleotide sequence ID" value="NZ_JARJLR010000246.1"/>
</dbReference>
<keyword evidence="2" id="KW-0560">Oxidoreductase</keyword>
<dbReference type="SUPFAM" id="SSF51735">
    <property type="entry name" value="NAD(P)-binding Rossmann-fold domains"/>
    <property type="match status" value="1"/>
</dbReference>
<evidence type="ECO:0000256" key="2">
    <source>
        <dbReference type="ARBA" id="ARBA00023002"/>
    </source>
</evidence>
<evidence type="ECO:0000313" key="4">
    <source>
        <dbReference type="Proteomes" id="UP001220662"/>
    </source>
</evidence>
<name>A0AAW6P7F7_9PSED</name>
<dbReference type="InterPro" id="IPR002347">
    <property type="entry name" value="SDR_fam"/>
</dbReference>
<accession>A0AAW6P7F7</accession>
<evidence type="ECO:0000256" key="1">
    <source>
        <dbReference type="ARBA" id="ARBA00006484"/>
    </source>
</evidence>
<dbReference type="Pfam" id="PF13561">
    <property type="entry name" value="adh_short_C2"/>
    <property type="match status" value="1"/>
</dbReference>
<sequence>MENNKMSFDNKVAIVTGGAQGMGREYVRLLAEQGARVVIADINLDIAQKAVEELGFRDQLLAVRTDVGDLASCEACVKAAEERFGGLDYLVNNAGLLSAAAFPSLIDIPIEKYRQITEVMLNGQLWMARAAVPALRKRGGGAILNVSSIGAYQATGVYSLTKLGVNGLTINLSRELAKDNIRVNAVAPGTVATEGMQPLMSVDDMAKWGQALGRPTDRVATPDMIARVGVFLLSDAASYVRGQIVAVDDGQQIRV</sequence>
<proteinExistence type="inferred from homology"/>
<protein>
    <submittedName>
        <fullName evidence="3">SDR family oxidoreductase</fullName>
    </submittedName>
</protein>
<dbReference type="AlphaFoldDB" id="A0AAW6P7F7"/>